<dbReference type="SUPFAM" id="SSF53623">
    <property type="entry name" value="MurD-like peptide ligases, catalytic domain"/>
    <property type="match status" value="1"/>
</dbReference>
<dbReference type="UniPathway" id="UPA00219"/>
<evidence type="ECO:0000256" key="1">
    <source>
        <dbReference type="ARBA" id="ARBA00022490"/>
    </source>
</evidence>
<dbReference type="InterPro" id="IPR004101">
    <property type="entry name" value="Mur_ligase_C"/>
</dbReference>
<comment type="function">
    <text evidence="10 11">Involved in cell wall formation. Catalyzes the final step in the synthesis of UDP-N-acetylmuramoyl-pentapeptide, the precursor of murein.</text>
</comment>
<keyword evidence="8 10" id="KW-0131">Cell cycle</keyword>
<dbReference type="GO" id="GO:0005737">
    <property type="term" value="C:cytoplasm"/>
    <property type="evidence" value="ECO:0007669"/>
    <property type="project" value="UniProtKB-SubCell"/>
</dbReference>
<dbReference type="GO" id="GO:0051301">
    <property type="term" value="P:cell division"/>
    <property type="evidence" value="ECO:0007669"/>
    <property type="project" value="UniProtKB-KW"/>
</dbReference>
<dbReference type="GO" id="GO:0047480">
    <property type="term" value="F:UDP-N-acetylmuramoyl-tripeptide-D-alanyl-D-alanine ligase activity"/>
    <property type="evidence" value="ECO:0007669"/>
    <property type="project" value="UniProtKB-UniRule"/>
</dbReference>
<evidence type="ECO:0000256" key="5">
    <source>
        <dbReference type="ARBA" id="ARBA00022840"/>
    </source>
</evidence>
<evidence type="ECO:0000256" key="10">
    <source>
        <dbReference type="HAMAP-Rule" id="MF_02019"/>
    </source>
</evidence>
<dbReference type="Pfam" id="PF02875">
    <property type="entry name" value="Mur_ligase_C"/>
    <property type="match status" value="1"/>
</dbReference>
<dbReference type="InterPro" id="IPR000713">
    <property type="entry name" value="Mur_ligase_N"/>
</dbReference>
<evidence type="ECO:0000256" key="9">
    <source>
        <dbReference type="ARBA" id="ARBA00023316"/>
    </source>
</evidence>
<keyword evidence="7 10" id="KW-0573">Peptidoglycan synthesis</keyword>
<dbReference type="HAMAP" id="MF_02019">
    <property type="entry name" value="MurF"/>
    <property type="match status" value="1"/>
</dbReference>
<dbReference type="InterPro" id="IPR013221">
    <property type="entry name" value="Mur_ligase_cen"/>
</dbReference>
<dbReference type="GO" id="GO:0009252">
    <property type="term" value="P:peptidoglycan biosynthetic process"/>
    <property type="evidence" value="ECO:0007669"/>
    <property type="project" value="UniProtKB-UniRule"/>
</dbReference>
<dbReference type="NCBIfam" id="TIGR01143">
    <property type="entry name" value="murF"/>
    <property type="match status" value="1"/>
</dbReference>
<dbReference type="EC" id="6.3.2.10" evidence="10 11"/>
<dbReference type="Gene3D" id="3.90.190.20">
    <property type="entry name" value="Mur ligase, C-terminal domain"/>
    <property type="match status" value="1"/>
</dbReference>
<feature type="domain" description="Mur ligase central" evidence="14">
    <location>
        <begin position="120"/>
        <end position="305"/>
    </location>
</feature>
<dbReference type="PANTHER" id="PTHR43024:SF1">
    <property type="entry name" value="UDP-N-ACETYLMURAMOYL-TRIPEPTIDE--D-ALANYL-D-ALANINE LIGASE"/>
    <property type="match status" value="1"/>
</dbReference>
<keyword evidence="4 10" id="KW-0547">Nucleotide-binding</keyword>
<proteinExistence type="inferred from homology"/>
<protein>
    <recommendedName>
        <fullName evidence="10 11">UDP-N-acetylmuramoyl-tripeptide--D-alanyl-D-alanine ligase</fullName>
        <ecNumber evidence="10 11">6.3.2.10</ecNumber>
    </recommendedName>
    <alternativeName>
        <fullName evidence="10">D-alanyl-D-alanine-adding enzyme</fullName>
    </alternativeName>
</protein>
<keyword evidence="5 10" id="KW-0067">ATP-binding</keyword>
<dbReference type="Pfam" id="PF01225">
    <property type="entry name" value="Mur_ligase"/>
    <property type="match status" value="1"/>
</dbReference>
<accession>A0A8J6NW68</accession>
<evidence type="ECO:0000256" key="6">
    <source>
        <dbReference type="ARBA" id="ARBA00022960"/>
    </source>
</evidence>
<comment type="pathway">
    <text evidence="10 11">Cell wall biogenesis; peptidoglycan biosynthesis.</text>
</comment>
<dbReference type="Proteomes" id="UP000603434">
    <property type="component" value="Unassembled WGS sequence"/>
</dbReference>
<dbReference type="AlphaFoldDB" id="A0A8J6NW68"/>
<evidence type="ECO:0000256" key="2">
    <source>
        <dbReference type="ARBA" id="ARBA00022598"/>
    </source>
</evidence>
<dbReference type="GO" id="GO:0008360">
    <property type="term" value="P:regulation of cell shape"/>
    <property type="evidence" value="ECO:0007669"/>
    <property type="project" value="UniProtKB-KW"/>
</dbReference>
<name>A0A8J6NW68_9BACT</name>
<feature type="binding site" evidence="10">
    <location>
        <begin position="122"/>
        <end position="128"/>
    </location>
    <ligand>
        <name>ATP</name>
        <dbReference type="ChEBI" id="CHEBI:30616"/>
    </ligand>
</feature>
<dbReference type="GO" id="GO:0005524">
    <property type="term" value="F:ATP binding"/>
    <property type="evidence" value="ECO:0007669"/>
    <property type="project" value="UniProtKB-UniRule"/>
</dbReference>
<keyword evidence="9 10" id="KW-0961">Cell wall biogenesis/degradation</keyword>
<evidence type="ECO:0000256" key="7">
    <source>
        <dbReference type="ARBA" id="ARBA00022984"/>
    </source>
</evidence>
<dbReference type="InterPro" id="IPR005863">
    <property type="entry name" value="UDP-N-AcMur_synth"/>
</dbReference>
<evidence type="ECO:0000256" key="4">
    <source>
        <dbReference type="ARBA" id="ARBA00022741"/>
    </source>
</evidence>
<comment type="subcellular location">
    <subcellularLocation>
        <location evidence="10 11">Cytoplasm</location>
    </subcellularLocation>
</comment>
<gene>
    <name evidence="10" type="primary">murF</name>
    <name evidence="15" type="ORF">H8E23_07305</name>
</gene>
<dbReference type="InterPro" id="IPR036565">
    <property type="entry name" value="Mur-like_cat_sf"/>
</dbReference>
<reference evidence="15 16" key="1">
    <citation type="submission" date="2020-08" db="EMBL/GenBank/DDBJ databases">
        <title>Bridging the membrane lipid divide: bacteria of the FCB group superphylum have the potential to synthesize archaeal ether lipids.</title>
        <authorList>
            <person name="Villanueva L."/>
            <person name="Von Meijenfeldt F.A.B."/>
            <person name="Westbye A.B."/>
            <person name="Yadav S."/>
            <person name="Hopmans E.C."/>
            <person name="Dutilh B.E."/>
            <person name="Sinninghe Damste J.S."/>
        </authorList>
    </citation>
    <scope>NUCLEOTIDE SEQUENCE [LARGE SCALE GENOMIC DNA]</scope>
    <source>
        <strain evidence="15">NIOZ-UU30</strain>
    </source>
</reference>
<evidence type="ECO:0000259" key="14">
    <source>
        <dbReference type="Pfam" id="PF08245"/>
    </source>
</evidence>
<evidence type="ECO:0000256" key="3">
    <source>
        <dbReference type="ARBA" id="ARBA00022618"/>
    </source>
</evidence>
<comment type="catalytic activity">
    <reaction evidence="10 11">
        <text>D-alanyl-D-alanine + UDP-N-acetyl-alpha-D-muramoyl-L-alanyl-gamma-D-glutamyl-meso-2,6-diaminopimelate + ATP = UDP-N-acetyl-alpha-D-muramoyl-L-alanyl-gamma-D-glutamyl-meso-2,6-diaminopimeloyl-D-alanyl-D-alanine + ADP + phosphate + H(+)</text>
        <dbReference type="Rhea" id="RHEA:28374"/>
        <dbReference type="ChEBI" id="CHEBI:15378"/>
        <dbReference type="ChEBI" id="CHEBI:30616"/>
        <dbReference type="ChEBI" id="CHEBI:43474"/>
        <dbReference type="ChEBI" id="CHEBI:57822"/>
        <dbReference type="ChEBI" id="CHEBI:61386"/>
        <dbReference type="ChEBI" id="CHEBI:83905"/>
        <dbReference type="ChEBI" id="CHEBI:456216"/>
        <dbReference type="EC" id="6.3.2.10"/>
    </reaction>
</comment>
<evidence type="ECO:0000259" key="12">
    <source>
        <dbReference type="Pfam" id="PF01225"/>
    </source>
</evidence>
<dbReference type="SUPFAM" id="SSF63418">
    <property type="entry name" value="MurE/MurF N-terminal domain"/>
    <property type="match status" value="1"/>
</dbReference>
<comment type="caution">
    <text evidence="15">The sequence shown here is derived from an EMBL/GenBank/DDBJ whole genome shotgun (WGS) entry which is preliminary data.</text>
</comment>
<keyword evidence="2 10" id="KW-0436">Ligase</keyword>
<keyword evidence="3 10" id="KW-0132">Cell division</keyword>
<dbReference type="SUPFAM" id="SSF53244">
    <property type="entry name" value="MurD-like peptide ligases, peptide-binding domain"/>
    <property type="match status" value="1"/>
</dbReference>
<dbReference type="InterPro" id="IPR035911">
    <property type="entry name" value="MurE/MurF_N"/>
</dbReference>
<evidence type="ECO:0000256" key="8">
    <source>
        <dbReference type="ARBA" id="ARBA00023306"/>
    </source>
</evidence>
<feature type="domain" description="Mur ligase C-terminal" evidence="13">
    <location>
        <begin position="328"/>
        <end position="454"/>
    </location>
</feature>
<dbReference type="InterPro" id="IPR051046">
    <property type="entry name" value="MurCDEF_CellWall_CoF430Synth"/>
</dbReference>
<comment type="similarity">
    <text evidence="10">Belongs to the MurCDEF family. MurF subfamily.</text>
</comment>
<keyword evidence="6 10" id="KW-0133">Cell shape</keyword>
<evidence type="ECO:0000313" key="15">
    <source>
        <dbReference type="EMBL" id="MBC8361188.1"/>
    </source>
</evidence>
<dbReference type="PANTHER" id="PTHR43024">
    <property type="entry name" value="UDP-N-ACETYLMURAMOYL-TRIPEPTIDE--D-ALANYL-D-ALANINE LIGASE"/>
    <property type="match status" value="1"/>
</dbReference>
<evidence type="ECO:0000313" key="16">
    <source>
        <dbReference type="Proteomes" id="UP000603434"/>
    </source>
</evidence>
<keyword evidence="1 10" id="KW-0963">Cytoplasm</keyword>
<organism evidence="15 16">
    <name type="scientific">Candidatus Desulfatibia profunda</name>
    <dbReference type="NCBI Taxonomy" id="2841695"/>
    <lineage>
        <taxon>Bacteria</taxon>
        <taxon>Pseudomonadati</taxon>
        <taxon>Thermodesulfobacteriota</taxon>
        <taxon>Desulfobacteria</taxon>
        <taxon>Desulfobacterales</taxon>
        <taxon>Desulfobacterales incertae sedis</taxon>
        <taxon>Candidatus Desulfatibia</taxon>
    </lineage>
</organism>
<dbReference type="Pfam" id="PF08245">
    <property type="entry name" value="Mur_ligase_M"/>
    <property type="match status" value="1"/>
</dbReference>
<dbReference type="Gene3D" id="3.40.1190.10">
    <property type="entry name" value="Mur-like, catalytic domain"/>
    <property type="match status" value="1"/>
</dbReference>
<dbReference type="GO" id="GO:0071555">
    <property type="term" value="P:cell wall organization"/>
    <property type="evidence" value="ECO:0007669"/>
    <property type="project" value="UniProtKB-KW"/>
</dbReference>
<evidence type="ECO:0000256" key="11">
    <source>
        <dbReference type="RuleBase" id="RU004136"/>
    </source>
</evidence>
<sequence length="471" mass="49708">MTTPIPWTTADILKATAGELLYGDIHCAFAGVSIDSRRITPDDLFVAIKGEVHDGHSFAGDVIASGVRGLVISKNNIDAPAGRLCRQKKVVCVAVTDTTKALGDLAAFQRNRSNVSVVAITGSNGKTTTRTMTAAVVARCFRTLATSGNLNNEIGLPLTLLNLNPDHQWAVVELGMNRPGEIGRLAEICRPNIGVITNIGPAHLEGLGSVAAVMEAKGELLAKIGSDGTAVLNADDPRLLRLADKTPANVLLFGVSEGARIRARSIQAKGLGLAFTLTLPSESISVELDTPGSFMISNALAAAAVGHLLGVSAAEIKKGLEGFVPVKGRLNILKTRRGIHIIDDTYNANPGSMSVAIATLRALKKDGRGVLIIGDMLELGQYSESMHREIGALSAKSKISRLYATGKFAQTVAAGARDENMDSGNIMIGSKDEIFQHVTGWLESGDWILVKGSRSMAMETIVAKLMDWANG</sequence>
<feature type="domain" description="Mur ligase N-terminal catalytic" evidence="12">
    <location>
        <begin position="30"/>
        <end position="109"/>
    </location>
</feature>
<evidence type="ECO:0000259" key="13">
    <source>
        <dbReference type="Pfam" id="PF02875"/>
    </source>
</evidence>
<dbReference type="Gene3D" id="3.40.1390.10">
    <property type="entry name" value="MurE/MurF, N-terminal domain"/>
    <property type="match status" value="1"/>
</dbReference>
<dbReference type="InterPro" id="IPR036615">
    <property type="entry name" value="Mur_ligase_C_dom_sf"/>
</dbReference>
<dbReference type="EMBL" id="JACNJH010000125">
    <property type="protein sequence ID" value="MBC8361188.1"/>
    <property type="molecule type" value="Genomic_DNA"/>
</dbReference>